<keyword evidence="10" id="KW-0804">Transcription</keyword>
<evidence type="ECO:0000256" key="11">
    <source>
        <dbReference type="ARBA" id="ARBA00023242"/>
    </source>
</evidence>
<feature type="domain" description="C2H2-type" evidence="15">
    <location>
        <begin position="218"/>
        <end position="244"/>
    </location>
</feature>
<protein>
    <recommendedName>
        <fullName evidence="12">Transcription factor IIIA</fullName>
    </recommendedName>
</protein>
<gene>
    <name evidence="16" type="ORF">MMEN_LOCUS7005</name>
</gene>
<sequence length="409" mass="46413">MQGESQPAYQGQPGGSRVLRVDLGPAVLIPPLTAHAEVEGGRGDIQPPLSRPVDHTADRLIRYILQADGLHQVKAVITTVHLTSLSKMGERLHSQRSYVCSFFDCKSTFTKSWKLEAHLCKHTGLKPFSCEKCEKSYCTRYQLSRHDLSHSGEKPHKCQVTGCSEAFVTNASLKNHVARVHDHQKNQYECDHQGCGKKFNKRCQLKAHKCEHQQGLPFHCSFNGCTREFPSNGKLKHHEKVHKGYPCDTELCSFQGKTWTEYVKHRREHKAKVPCGDCEKLFSNAWFLHLHELRAHSGDKRSFSCPRESCNKKFTCRFNLENHVLADHEGKKPFSCAYAGCGKSFAMKESLWRHGVVHDPSKRKLKKRHPKNNQPWRVAQQSKATAASQEETNKLAAKLGKTALQDDRS</sequence>
<dbReference type="Pfam" id="PF00096">
    <property type="entry name" value="zf-C2H2"/>
    <property type="match status" value="1"/>
</dbReference>
<keyword evidence="3" id="KW-0479">Metal-binding</keyword>
<dbReference type="GO" id="GO:0003677">
    <property type="term" value="F:DNA binding"/>
    <property type="evidence" value="ECO:0007669"/>
    <property type="project" value="UniProtKB-KW"/>
</dbReference>
<evidence type="ECO:0000256" key="6">
    <source>
        <dbReference type="ARBA" id="ARBA00022833"/>
    </source>
</evidence>
<keyword evidence="7" id="KW-0694">RNA-binding</keyword>
<keyword evidence="4" id="KW-0677">Repeat</keyword>
<accession>A0A8S4APG1</accession>
<dbReference type="InterPro" id="IPR051061">
    <property type="entry name" value="Zinc_finger_trans_reg"/>
</dbReference>
<dbReference type="Proteomes" id="UP000677803">
    <property type="component" value="Unassembled WGS sequence"/>
</dbReference>
<evidence type="ECO:0000256" key="9">
    <source>
        <dbReference type="ARBA" id="ARBA00023125"/>
    </source>
</evidence>
<keyword evidence="9" id="KW-0238">DNA-binding</keyword>
<evidence type="ECO:0000256" key="3">
    <source>
        <dbReference type="ARBA" id="ARBA00022723"/>
    </source>
</evidence>
<feature type="domain" description="C2H2-type" evidence="15">
    <location>
        <begin position="334"/>
        <end position="363"/>
    </location>
</feature>
<dbReference type="GO" id="GO:0042254">
    <property type="term" value="P:ribosome biogenesis"/>
    <property type="evidence" value="ECO:0007669"/>
    <property type="project" value="UniProtKB-KW"/>
</dbReference>
<feature type="compositionally biased region" description="Polar residues" evidence="14">
    <location>
        <begin position="372"/>
        <end position="390"/>
    </location>
</feature>
<dbReference type="AlphaFoldDB" id="A0A8S4APG1"/>
<dbReference type="FunFam" id="3.30.160.60:FF:001998">
    <property type="entry name" value="Transcription factor IIIA"/>
    <property type="match status" value="1"/>
</dbReference>
<feature type="domain" description="C2H2-type" evidence="15">
    <location>
        <begin position="98"/>
        <end position="127"/>
    </location>
</feature>
<evidence type="ECO:0000256" key="1">
    <source>
        <dbReference type="ARBA" id="ARBA00004123"/>
    </source>
</evidence>
<comment type="caution">
    <text evidence="16">The sequence shown here is derived from an EMBL/GenBank/DDBJ whole genome shotgun (WGS) entry which is preliminary data.</text>
</comment>
<dbReference type="OrthoDB" id="2687452at2759"/>
<evidence type="ECO:0000256" key="10">
    <source>
        <dbReference type="ARBA" id="ARBA00023163"/>
    </source>
</evidence>
<dbReference type="SUPFAM" id="SSF57667">
    <property type="entry name" value="beta-beta-alpha zinc fingers"/>
    <property type="match status" value="5"/>
</dbReference>
<dbReference type="InterPro" id="IPR036236">
    <property type="entry name" value="Znf_C2H2_sf"/>
</dbReference>
<keyword evidence="17" id="KW-1185">Reference proteome</keyword>
<feature type="domain" description="C2H2-type" evidence="15">
    <location>
        <begin position="188"/>
        <end position="217"/>
    </location>
</feature>
<dbReference type="GO" id="GO:0005634">
    <property type="term" value="C:nucleus"/>
    <property type="evidence" value="ECO:0007669"/>
    <property type="project" value="UniProtKB-SubCell"/>
</dbReference>
<dbReference type="PANTHER" id="PTHR46179:SF1">
    <property type="entry name" value="TRANSCRIPTION FACTOR IIIA"/>
    <property type="match status" value="1"/>
</dbReference>
<dbReference type="InterPro" id="IPR013087">
    <property type="entry name" value="Znf_C2H2_type"/>
</dbReference>
<evidence type="ECO:0000256" key="8">
    <source>
        <dbReference type="ARBA" id="ARBA00023015"/>
    </source>
</evidence>
<proteinExistence type="predicted"/>
<evidence type="ECO:0000256" key="7">
    <source>
        <dbReference type="ARBA" id="ARBA00022884"/>
    </source>
</evidence>
<evidence type="ECO:0000313" key="16">
    <source>
        <dbReference type="EMBL" id="CAG5895956.1"/>
    </source>
</evidence>
<evidence type="ECO:0000256" key="14">
    <source>
        <dbReference type="SAM" id="MobiDB-lite"/>
    </source>
</evidence>
<evidence type="ECO:0000313" key="17">
    <source>
        <dbReference type="Proteomes" id="UP000677803"/>
    </source>
</evidence>
<dbReference type="Gene3D" id="3.30.160.60">
    <property type="entry name" value="Classic Zinc Finger"/>
    <property type="match status" value="8"/>
</dbReference>
<feature type="region of interest" description="Disordered" evidence="14">
    <location>
        <begin position="359"/>
        <end position="392"/>
    </location>
</feature>
<keyword evidence="11" id="KW-0539">Nucleus</keyword>
<comment type="subcellular location">
    <subcellularLocation>
        <location evidence="1">Nucleus</location>
    </subcellularLocation>
</comment>
<dbReference type="SMART" id="SM00355">
    <property type="entry name" value="ZnF_C2H2"/>
    <property type="match status" value="9"/>
</dbReference>
<keyword evidence="8" id="KW-0805">Transcription regulation</keyword>
<evidence type="ECO:0000259" key="15">
    <source>
        <dbReference type="PROSITE" id="PS50157"/>
    </source>
</evidence>
<dbReference type="GO" id="GO:0003723">
    <property type="term" value="F:RNA binding"/>
    <property type="evidence" value="ECO:0007669"/>
    <property type="project" value="UniProtKB-KW"/>
</dbReference>
<dbReference type="GO" id="GO:0008270">
    <property type="term" value="F:zinc ion binding"/>
    <property type="evidence" value="ECO:0007669"/>
    <property type="project" value="UniProtKB-KW"/>
</dbReference>
<evidence type="ECO:0000256" key="5">
    <source>
        <dbReference type="ARBA" id="ARBA00022771"/>
    </source>
</evidence>
<evidence type="ECO:0000256" key="2">
    <source>
        <dbReference type="ARBA" id="ARBA00022517"/>
    </source>
</evidence>
<dbReference type="PANTHER" id="PTHR46179">
    <property type="entry name" value="ZINC FINGER PROTEIN"/>
    <property type="match status" value="1"/>
</dbReference>
<feature type="domain" description="C2H2-type" evidence="15">
    <location>
        <begin position="128"/>
        <end position="155"/>
    </location>
</feature>
<dbReference type="PROSITE" id="PS50157">
    <property type="entry name" value="ZINC_FINGER_C2H2_2"/>
    <property type="match status" value="8"/>
</dbReference>
<feature type="domain" description="C2H2-type" evidence="15">
    <location>
        <begin position="273"/>
        <end position="301"/>
    </location>
</feature>
<dbReference type="InterPro" id="IPR054599">
    <property type="entry name" value="TFIIIA_Zfn-C2H2"/>
</dbReference>
<evidence type="ECO:0000256" key="12">
    <source>
        <dbReference type="ARBA" id="ARBA00040434"/>
    </source>
</evidence>
<reference evidence="16" key="1">
    <citation type="submission" date="2021-05" db="EMBL/GenBank/DDBJ databases">
        <authorList>
            <person name="Tigano A."/>
        </authorList>
    </citation>
    <scope>NUCLEOTIDE SEQUENCE</scope>
</reference>
<feature type="domain" description="C2H2-type" evidence="15">
    <location>
        <begin position="303"/>
        <end position="333"/>
    </location>
</feature>
<evidence type="ECO:0000256" key="4">
    <source>
        <dbReference type="ARBA" id="ARBA00022737"/>
    </source>
</evidence>
<dbReference type="EMBL" id="CAJRST010006668">
    <property type="protein sequence ID" value="CAG5895956.1"/>
    <property type="molecule type" value="Genomic_DNA"/>
</dbReference>
<dbReference type="Pfam" id="PF22110">
    <property type="entry name" value="TFIIIA_zf-C2H2"/>
    <property type="match status" value="1"/>
</dbReference>
<keyword evidence="5 13" id="KW-0863">Zinc-finger</keyword>
<keyword evidence="2" id="KW-0690">Ribosome biogenesis</keyword>
<dbReference type="PROSITE" id="PS00028">
    <property type="entry name" value="ZINC_FINGER_C2H2_1"/>
    <property type="match status" value="8"/>
</dbReference>
<name>A0A8S4APG1_9TELE</name>
<keyword evidence="6" id="KW-0862">Zinc</keyword>
<evidence type="ECO:0000256" key="13">
    <source>
        <dbReference type="PROSITE-ProRule" id="PRU00042"/>
    </source>
</evidence>
<feature type="domain" description="C2H2-type" evidence="15">
    <location>
        <begin position="156"/>
        <end position="186"/>
    </location>
</feature>
<organism evidence="16 17">
    <name type="scientific">Menidia menidia</name>
    <name type="common">Atlantic silverside</name>
    <dbReference type="NCBI Taxonomy" id="238744"/>
    <lineage>
        <taxon>Eukaryota</taxon>
        <taxon>Metazoa</taxon>
        <taxon>Chordata</taxon>
        <taxon>Craniata</taxon>
        <taxon>Vertebrata</taxon>
        <taxon>Euteleostomi</taxon>
        <taxon>Actinopterygii</taxon>
        <taxon>Neopterygii</taxon>
        <taxon>Teleostei</taxon>
        <taxon>Neoteleostei</taxon>
        <taxon>Acanthomorphata</taxon>
        <taxon>Ovalentaria</taxon>
        <taxon>Atherinomorphae</taxon>
        <taxon>Atheriniformes</taxon>
        <taxon>Atherinopsidae</taxon>
        <taxon>Menidiinae</taxon>
        <taxon>Menidia</taxon>
    </lineage>
</organism>